<dbReference type="Gene3D" id="2.130.10.10">
    <property type="entry name" value="YVTN repeat-like/Quinoprotein amine dehydrogenase"/>
    <property type="match status" value="1"/>
</dbReference>
<dbReference type="PANTHER" id="PTHR23193">
    <property type="entry name" value="NUCLEAR PORE COMPLEX PROTEIN NUP"/>
    <property type="match status" value="1"/>
</dbReference>
<evidence type="ECO:0000256" key="2">
    <source>
        <dbReference type="ARBA" id="ARBA00022448"/>
    </source>
</evidence>
<keyword evidence="4" id="KW-0175">Coiled coil</keyword>
<dbReference type="FunFam" id="2.130.10.10:FF:000645">
    <property type="entry name" value="Putative nuclear pore complex subunit Nup159"/>
    <property type="match status" value="1"/>
</dbReference>
<dbReference type="InterPro" id="IPR039462">
    <property type="entry name" value="Nup159/Nup146_N"/>
</dbReference>
<feature type="region of interest" description="Disordered" evidence="5">
    <location>
        <begin position="621"/>
        <end position="1065"/>
    </location>
</feature>
<feature type="compositionally biased region" description="Low complexity" evidence="5">
    <location>
        <begin position="580"/>
        <end position="590"/>
    </location>
</feature>
<feature type="region of interest" description="Disordered" evidence="5">
    <location>
        <begin position="1352"/>
        <end position="1379"/>
    </location>
</feature>
<comment type="subcellular location">
    <subcellularLocation>
        <location evidence="1">Nucleus</location>
    </subcellularLocation>
</comment>
<feature type="compositionally biased region" description="Low complexity" evidence="5">
    <location>
        <begin position="835"/>
        <end position="855"/>
    </location>
</feature>
<accession>A0A0L0NKL4</accession>
<evidence type="ECO:0000259" key="6">
    <source>
        <dbReference type="Pfam" id="PF16755"/>
    </source>
</evidence>
<evidence type="ECO:0000256" key="4">
    <source>
        <dbReference type="SAM" id="Coils"/>
    </source>
</evidence>
<feature type="compositionally biased region" description="Basic and acidic residues" evidence="5">
    <location>
        <begin position="802"/>
        <end position="825"/>
    </location>
</feature>
<sequence>MAFGFGNSGNATGGSAAGGANLGPDLETIQTEALGFLSVAGDAKVRLTSTWPSLPAPTSSLLSIAPRTGLVAAAGPDQLIVGRTEAVRKAFESPKDGESDIRPFEPQLKISMPMRVAQLAFTADENYLVLSAEIGGGLAVYEIHTILQGSSNSTFELSTNGEALRSLIPNPTSEKAELCAIVTEGGNLHMANLKERRCSGILKSQVSCISWSTKGKQLCAGLADGTIHQMTPEGEAKGEIPKSPSLGNCHVSSLAWLENNLFLAIYTATNESPPSSVYHIITRDTPSSFTFQKIADPVEPFVLDKVPHHSILRLKDFPPDLSDLLIVSSTASTEVGLLSRSKAPLASDKPANSITGVFTTTELLDDTKRPTLPMTDSMEDSTPIGIALDLSSKGKVYKPIPADEELEESPGPLAGLWVLTHEGVLCSWWVVYTDSIKKGTTYPGFSAIEGAPSTSTPSQAAPAASASPFSNPCALAFGSSATPAPAFGASAQLGQKSSPWGAAAPAPTATPSNVGGATFGSSTFGSSPVSGPAFGKPSTMGFGQSSQLGMRTSPWAAGGTGPAFGQSGFSSFAKNGNNQSPFGAAPASPSSGGGFAGFSNQGGFASVAENSGGGGASVLGTGSKLSSNPFASTGDSSASLGNVFAPKESKPAGGLFGSTPFKLESSFKPDPSQSENNEKPPATSGSSMFDSAFGSALDEPGNKPRASTPPAKDEDMDTAEPTERQTSQAASSSMFSPQSNEESTTPTTTPAPTRFGLTPSPAPGTSLFGQPTKLGSSGGSGGLFRSTTETPKLGGYSGFFSKPKDTPEDKAEPETLKINVEKLDEPLPPDTMSKAAYLLGESSSSSVASNNANLSFGSSTTPSKPEDAPLPPDFTTTPKATKPSGDAPRPAIPDAPQPPDPTTSKPASKADDAPLPPDFVLPRAPSKESSDVPSVPDDGDDGSDLGEDNASEGSGVDVAKDLSPSTIGLMPTPSFTPQSSFGGLGGTTPATARGGQDRSRPLFGEISRNAPMFPRPTATSPRSPSPVRGTVPQRIIRSDATRSVSAPGMASQILGPKKSQSHLGGSIISKEKLASAKDQFLLQHRKMKERQEAEEAQPLVDEEDDEVQKVLASEVEGSLELDEFIAHSNVAPPANDSVPSQVEAVYRDINSMIDTLGLNARTVKAFTKGHREDRKEEGRTKHDLEMPDDWVLCEVSELGDILDNELYGDLEDGRAQDLEDKLDACQDLARDMQRLRAKQEDLKRVIMTRLDPDQVEVARTLPLSAEQAAQQNELRREVANFTKLLAQAEEALTLLKTRMAAATGSSARGAGNVPTVEAVMRTIAKMTSMAEKRSGDVDVLETQLRKLRLASTSREGSPMVTPQAKKSIMMSPESTPSRNFRQSFSGSVISMGAAARATSPRKKLSGFSKEEKGDLMEKRARRRAVLAKFRNSVEKKGVNVWNMEDIE</sequence>
<feature type="compositionally biased region" description="Basic and acidic residues" evidence="5">
    <location>
        <begin position="1408"/>
        <end position="1417"/>
    </location>
</feature>
<feature type="compositionally biased region" description="Low complexity" evidence="5">
    <location>
        <begin position="1015"/>
        <end position="1026"/>
    </location>
</feature>
<dbReference type="EMBL" id="LFRF01000001">
    <property type="protein sequence ID" value="KND94682.1"/>
    <property type="molecule type" value="Genomic_DNA"/>
</dbReference>
<dbReference type="InterPro" id="IPR026054">
    <property type="entry name" value="Nucleoporin"/>
</dbReference>
<dbReference type="GO" id="GO:0005643">
    <property type="term" value="C:nuclear pore"/>
    <property type="evidence" value="ECO:0007669"/>
    <property type="project" value="TreeGrafter"/>
</dbReference>
<comment type="caution">
    <text evidence="7">The sequence shown here is derived from an EMBL/GenBank/DDBJ whole genome shotgun (WGS) entry which is preliminary data.</text>
</comment>
<keyword evidence="8" id="KW-1185">Reference proteome</keyword>
<feature type="region of interest" description="Disordered" evidence="5">
    <location>
        <begin position="490"/>
        <end position="590"/>
    </location>
</feature>
<gene>
    <name evidence="7" type="ORF">TOPH_00256</name>
</gene>
<dbReference type="PANTHER" id="PTHR23193:SF23">
    <property type="entry name" value="NUCLEAR PORE COMPLEX PROTEIN NUP153"/>
    <property type="match status" value="1"/>
</dbReference>
<feature type="region of interest" description="Disordered" evidence="5">
    <location>
        <begin position="1395"/>
        <end position="1417"/>
    </location>
</feature>
<dbReference type="Proteomes" id="UP000036947">
    <property type="component" value="Unassembled WGS sequence"/>
</dbReference>
<feature type="compositionally biased region" description="Acidic residues" evidence="5">
    <location>
        <begin position="937"/>
        <end position="950"/>
    </location>
</feature>
<evidence type="ECO:0000313" key="7">
    <source>
        <dbReference type="EMBL" id="KND94682.1"/>
    </source>
</evidence>
<dbReference type="GO" id="GO:0008139">
    <property type="term" value="F:nuclear localization sequence binding"/>
    <property type="evidence" value="ECO:0007669"/>
    <property type="project" value="TreeGrafter"/>
</dbReference>
<reference evidence="7 8" key="1">
    <citation type="journal article" date="2015" name="BMC Genomics">
        <title>The genome of the truffle-parasite Tolypocladium ophioglossoides and the evolution of antifungal peptaibiotics.</title>
        <authorList>
            <person name="Quandt C.A."/>
            <person name="Bushley K.E."/>
            <person name="Spatafora J.W."/>
        </authorList>
    </citation>
    <scope>NUCLEOTIDE SEQUENCE [LARGE SCALE GENOMIC DNA]</scope>
    <source>
        <strain evidence="7 8">CBS 100239</strain>
    </source>
</reference>
<dbReference type="SUPFAM" id="SSF117289">
    <property type="entry name" value="Nucleoporin domain"/>
    <property type="match status" value="1"/>
</dbReference>
<feature type="compositionally biased region" description="Polar residues" evidence="5">
    <location>
        <begin position="724"/>
        <end position="743"/>
    </location>
</feature>
<feature type="compositionally biased region" description="Polar residues" evidence="5">
    <location>
        <begin position="567"/>
        <end position="579"/>
    </location>
</feature>
<feature type="compositionally biased region" description="Low complexity" evidence="5">
    <location>
        <begin position="744"/>
        <end position="753"/>
    </location>
</feature>
<dbReference type="OrthoDB" id="248320at2759"/>
<feature type="domain" description="Nucleoporin Nup159/Nup146 N-terminal" evidence="6">
    <location>
        <begin position="55"/>
        <end position="425"/>
    </location>
</feature>
<evidence type="ECO:0000256" key="5">
    <source>
        <dbReference type="SAM" id="MobiDB-lite"/>
    </source>
</evidence>
<feature type="coiled-coil region" evidence="4">
    <location>
        <begin position="1215"/>
        <end position="1245"/>
    </location>
</feature>
<dbReference type="InterPro" id="IPR015943">
    <property type="entry name" value="WD40/YVTN_repeat-like_dom_sf"/>
</dbReference>
<evidence type="ECO:0000256" key="3">
    <source>
        <dbReference type="ARBA" id="ARBA00023242"/>
    </source>
</evidence>
<protein>
    <submittedName>
        <fullName evidence="7">Nucleoporin</fullName>
    </submittedName>
</protein>
<dbReference type="GO" id="GO:0006405">
    <property type="term" value="P:RNA export from nucleus"/>
    <property type="evidence" value="ECO:0007669"/>
    <property type="project" value="TreeGrafter"/>
</dbReference>
<dbReference type="Pfam" id="PF16755">
    <property type="entry name" value="Beta-prop_NUP159_NUP214"/>
    <property type="match status" value="1"/>
</dbReference>
<feature type="compositionally biased region" description="Low complexity" evidence="5">
    <location>
        <begin position="502"/>
        <end position="532"/>
    </location>
</feature>
<evidence type="ECO:0000256" key="1">
    <source>
        <dbReference type="ARBA" id="ARBA00004123"/>
    </source>
</evidence>
<dbReference type="STRING" id="1163406.A0A0L0NKL4"/>
<dbReference type="GO" id="GO:0006606">
    <property type="term" value="P:protein import into nucleus"/>
    <property type="evidence" value="ECO:0007669"/>
    <property type="project" value="TreeGrafter"/>
</dbReference>
<feature type="compositionally biased region" description="Pro residues" evidence="5">
    <location>
        <begin position="890"/>
        <end position="901"/>
    </location>
</feature>
<proteinExistence type="predicted"/>
<feature type="compositionally biased region" description="Polar residues" evidence="5">
    <location>
        <begin position="624"/>
        <end position="640"/>
    </location>
</feature>
<keyword evidence="3" id="KW-0539">Nucleus</keyword>
<name>A0A0L0NKL4_TOLOC</name>
<evidence type="ECO:0000313" key="8">
    <source>
        <dbReference type="Proteomes" id="UP000036947"/>
    </source>
</evidence>
<dbReference type="GO" id="GO:0017056">
    <property type="term" value="F:structural constituent of nuclear pore"/>
    <property type="evidence" value="ECO:0007669"/>
    <property type="project" value="TreeGrafter"/>
</dbReference>
<feature type="compositionally biased region" description="Polar residues" evidence="5">
    <location>
        <begin position="541"/>
        <end position="550"/>
    </location>
</feature>
<keyword evidence="2" id="KW-0813">Transport</keyword>
<feature type="coiled-coil region" evidence="4">
    <location>
        <begin position="1271"/>
        <end position="1298"/>
    </location>
</feature>
<organism evidence="7 8">
    <name type="scientific">Tolypocladium ophioglossoides (strain CBS 100239)</name>
    <name type="common">Snaketongue truffleclub</name>
    <name type="synonym">Elaphocordyceps ophioglossoides</name>
    <dbReference type="NCBI Taxonomy" id="1163406"/>
    <lineage>
        <taxon>Eukaryota</taxon>
        <taxon>Fungi</taxon>
        <taxon>Dikarya</taxon>
        <taxon>Ascomycota</taxon>
        <taxon>Pezizomycotina</taxon>
        <taxon>Sordariomycetes</taxon>
        <taxon>Hypocreomycetidae</taxon>
        <taxon>Hypocreales</taxon>
        <taxon>Ophiocordycipitaceae</taxon>
        <taxon>Tolypocladium</taxon>
    </lineage>
</organism>